<keyword evidence="1" id="KW-0812">Transmembrane</keyword>
<evidence type="ECO:0000256" key="1">
    <source>
        <dbReference type="SAM" id="Phobius"/>
    </source>
</evidence>
<name>A0A850DRK9_9MICO</name>
<dbReference type="AlphaFoldDB" id="A0A850DRK9"/>
<protein>
    <submittedName>
        <fullName evidence="2">Uncharacterized protein</fullName>
    </submittedName>
</protein>
<evidence type="ECO:0000313" key="3">
    <source>
        <dbReference type="Proteomes" id="UP000539146"/>
    </source>
</evidence>
<keyword evidence="1" id="KW-1133">Transmembrane helix</keyword>
<gene>
    <name evidence="2" type="ORF">HP467_01385</name>
</gene>
<feature type="transmembrane region" description="Helical" evidence="1">
    <location>
        <begin position="130"/>
        <end position="151"/>
    </location>
</feature>
<organism evidence="2 3">
    <name type="scientific">Curtobacterium citreum</name>
    <dbReference type="NCBI Taxonomy" id="2036"/>
    <lineage>
        <taxon>Bacteria</taxon>
        <taxon>Bacillati</taxon>
        <taxon>Actinomycetota</taxon>
        <taxon>Actinomycetes</taxon>
        <taxon>Micrococcales</taxon>
        <taxon>Microbacteriaceae</taxon>
        <taxon>Curtobacterium</taxon>
    </lineage>
</organism>
<feature type="transmembrane region" description="Helical" evidence="1">
    <location>
        <begin position="21"/>
        <end position="42"/>
    </location>
</feature>
<feature type="transmembrane region" description="Helical" evidence="1">
    <location>
        <begin position="97"/>
        <end position="118"/>
    </location>
</feature>
<sequence length="180" mass="18373">MTVGPGRGWTVAESVELEARAYGWLVLVTLPAVTFAAMQVVVLGPGNGGLDWSVLWWAVAVPLTSALPALGAAIVVLPVTYGVGRCLRRVDSDAAHVGWTAVTAGLTAAVMIEVIAGATSYTAPFRADALLFGLVYAVPFGIAAAVAGALARIGQLRRAAAVVPVPVPVPAAEPLPTPLR</sequence>
<comment type="caution">
    <text evidence="2">The sequence shown here is derived from an EMBL/GenBank/DDBJ whole genome shotgun (WGS) entry which is preliminary data.</text>
</comment>
<feature type="transmembrane region" description="Helical" evidence="1">
    <location>
        <begin position="54"/>
        <end position="77"/>
    </location>
</feature>
<dbReference type="Proteomes" id="UP000539146">
    <property type="component" value="Unassembled WGS sequence"/>
</dbReference>
<evidence type="ECO:0000313" key="2">
    <source>
        <dbReference type="EMBL" id="NUU26770.1"/>
    </source>
</evidence>
<proteinExistence type="predicted"/>
<dbReference type="EMBL" id="JABMCG010000056">
    <property type="protein sequence ID" value="NUU26770.1"/>
    <property type="molecule type" value="Genomic_DNA"/>
</dbReference>
<reference evidence="2 3" key="1">
    <citation type="submission" date="2020-05" db="EMBL/GenBank/DDBJ databases">
        <title>Genome Sequencing of Type Strains.</title>
        <authorList>
            <person name="Lemaire J.F."/>
            <person name="Inderbitzin P."/>
            <person name="Gregorio O.A."/>
            <person name="Collins S.B."/>
            <person name="Wespe N."/>
            <person name="Knight-Connoni V."/>
        </authorList>
    </citation>
    <scope>NUCLEOTIDE SEQUENCE [LARGE SCALE GENOMIC DNA]</scope>
    <source>
        <strain evidence="2 3">DSM 20512</strain>
    </source>
</reference>
<accession>A0A850DRK9</accession>
<dbReference type="RefSeq" id="WP_175324958.1">
    <property type="nucleotide sequence ID" value="NZ_BAAAWP010000001.1"/>
</dbReference>
<keyword evidence="1" id="KW-0472">Membrane</keyword>